<sequence length="95" mass="10739">MTREEALENAIASLKEWSEGKAETSVVLARLRILWRLGSHQSRLQGRRSLHKEHAAMDRLNFIPAFEAAIRSADPEKLAALQETIRQRGGMTSSR</sequence>
<reference evidence="1 2" key="1">
    <citation type="submission" date="2019-12" db="EMBL/GenBank/DDBJ databases">
        <title>Draft genome sequences Bradyrhizobium cajani AMBPC1010, Bradyrhizobium pachyrhizi AMBPC1040 and Bradyrhizobium yuanmingense ALSPC3051, three plant growth promoting strains isolated from nodules of Cajanus cajan L. in Dominican Republic.</title>
        <authorList>
            <person name="Flores-Felix J.D."/>
            <person name="Araujo J."/>
            <person name="Diaz-Alcantara C."/>
            <person name="Gonzalez-Andres F."/>
            <person name="Velazquez E."/>
        </authorList>
    </citation>
    <scope>NUCLEOTIDE SEQUENCE [LARGE SCALE GENOMIC DNA]</scope>
    <source>
        <strain evidence="1 2">1040</strain>
    </source>
</reference>
<comment type="caution">
    <text evidence="1">The sequence shown here is derived from an EMBL/GenBank/DDBJ whole genome shotgun (WGS) entry which is preliminary data.</text>
</comment>
<evidence type="ECO:0000313" key="1">
    <source>
        <dbReference type="EMBL" id="MVT68743.1"/>
    </source>
</evidence>
<accession>A0A844SNL8</accession>
<proteinExistence type="predicted"/>
<dbReference type="Proteomes" id="UP000436468">
    <property type="component" value="Unassembled WGS sequence"/>
</dbReference>
<gene>
    <name evidence="1" type="ORF">GPL21_26955</name>
</gene>
<dbReference type="EMBL" id="WQNF01000023">
    <property type="protein sequence ID" value="MVT68743.1"/>
    <property type="molecule type" value="Genomic_DNA"/>
</dbReference>
<protein>
    <submittedName>
        <fullName evidence="1">Uncharacterized protein</fullName>
    </submittedName>
</protein>
<evidence type="ECO:0000313" key="2">
    <source>
        <dbReference type="Proteomes" id="UP000436468"/>
    </source>
</evidence>
<name>A0A844SNL8_9BRAD</name>
<dbReference type="RefSeq" id="WP_157347050.1">
    <property type="nucleotide sequence ID" value="NZ_WQNF01000023.1"/>
</dbReference>
<dbReference type="AlphaFoldDB" id="A0A844SNL8"/>
<organism evidence="1 2">
    <name type="scientific">Bradyrhizobium pachyrhizi</name>
    <dbReference type="NCBI Taxonomy" id="280333"/>
    <lineage>
        <taxon>Bacteria</taxon>
        <taxon>Pseudomonadati</taxon>
        <taxon>Pseudomonadota</taxon>
        <taxon>Alphaproteobacteria</taxon>
        <taxon>Hyphomicrobiales</taxon>
        <taxon>Nitrobacteraceae</taxon>
        <taxon>Bradyrhizobium</taxon>
    </lineage>
</organism>
<keyword evidence="2" id="KW-1185">Reference proteome</keyword>